<dbReference type="SUPFAM" id="SSF81606">
    <property type="entry name" value="PP2C-like"/>
    <property type="match status" value="1"/>
</dbReference>
<name>A0A1F7IMJ0_9BACT</name>
<comment type="caution">
    <text evidence="2">The sequence shown here is derived from an EMBL/GenBank/DDBJ whole genome shotgun (WGS) entry which is preliminary data.</text>
</comment>
<keyword evidence="1" id="KW-1133">Transmembrane helix</keyword>
<organism evidence="2 3">
    <name type="scientific">Candidatus Roizmanbacteria bacterium RIFCSPLOWO2_01_FULL_37_16</name>
    <dbReference type="NCBI Taxonomy" id="1802058"/>
    <lineage>
        <taxon>Bacteria</taxon>
        <taxon>Candidatus Roizmaniibacteriota</taxon>
    </lineage>
</organism>
<evidence type="ECO:0008006" key="4">
    <source>
        <dbReference type="Google" id="ProtNLM"/>
    </source>
</evidence>
<evidence type="ECO:0000256" key="1">
    <source>
        <dbReference type="SAM" id="Phobius"/>
    </source>
</evidence>
<dbReference type="Gene3D" id="3.60.40.10">
    <property type="entry name" value="PPM-type phosphatase domain"/>
    <property type="match status" value="1"/>
</dbReference>
<evidence type="ECO:0000313" key="3">
    <source>
        <dbReference type="Proteomes" id="UP000178040"/>
    </source>
</evidence>
<gene>
    <name evidence="2" type="ORF">A3B40_05370</name>
</gene>
<dbReference type="Proteomes" id="UP000178040">
    <property type="component" value="Unassembled WGS sequence"/>
</dbReference>
<accession>A0A1F7IMJ0</accession>
<dbReference type="AlphaFoldDB" id="A0A1F7IMJ0"/>
<sequence>MITFIKKYDISFAKIPFKRNQDTVYFSEQEKDCKFVVSVVDGWNNQKYLEGDVPGRAVAQFVADKFPKTFLRKKEKVLELRVNNACKAMDNKVLKLYPTHASCVGVFMFGFANYELIVTVGSVVVLLWDGKKWVRPKEIGDYSLDPKVYPSDVSRFFGLGELKKLDPKLYKCQADILITGNATPIFLASDGFEDVFDPKSFNNFTYSLKNESSKYFVKNLTKVIQQSGKQKDDIAILTKNNLS</sequence>
<reference evidence="2 3" key="1">
    <citation type="journal article" date="2016" name="Nat. Commun.">
        <title>Thousands of microbial genomes shed light on interconnected biogeochemical processes in an aquifer system.</title>
        <authorList>
            <person name="Anantharaman K."/>
            <person name="Brown C.T."/>
            <person name="Hug L.A."/>
            <person name="Sharon I."/>
            <person name="Castelle C.J."/>
            <person name="Probst A.J."/>
            <person name="Thomas B.C."/>
            <person name="Singh A."/>
            <person name="Wilkins M.J."/>
            <person name="Karaoz U."/>
            <person name="Brodie E.L."/>
            <person name="Williams K.H."/>
            <person name="Hubbard S.S."/>
            <person name="Banfield J.F."/>
        </authorList>
    </citation>
    <scope>NUCLEOTIDE SEQUENCE [LARGE SCALE GENOMIC DNA]</scope>
</reference>
<proteinExistence type="predicted"/>
<dbReference type="InterPro" id="IPR036457">
    <property type="entry name" value="PPM-type-like_dom_sf"/>
</dbReference>
<keyword evidence="1" id="KW-0812">Transmembrane</keyword>
<keyword evidence="1" id="KW-0472">Membrane</keyword>
<evidence type="ECO:0000313" key="2">
    <source>
        <dbReference type="EMBL" id="OGK44584.1"/>
    </source>
</evidence>
<protein>
    <recommendedName>
        <fullName evidence="4">PPM-type phosphatase domain-containing protein</fullName>
    </recommendedName>
</protein>
<dbReference type="EMBL" id="MGAI01000026">
    <property type="protein sequence ID" value="OGK44584.1"/>
    <property type="molecule type" value="Genomic_DNA"/>
</dbReference>
<feature type="transmembrane region" description="Helical" evidence="1">
    <location>
        <begin position="104"/>
        <end position="128"/>
    </location>
</feature>